<reference evidence="2" key="1">
    <citation type="journal article" date="2012" name="Proc. Natl. Acad. Sci. U.S.A.">
        <title>Antigenic diversity is generated by distinct evolutionary mechanisms in African trypanosome species.</title>
        <authorList>
            <person name="Jackson A.P."/>
            <person name="Berry A."/>
            <person name="Aslett M."/>
            <person name="Allison H.C."/>
            <person name="Burton P."/>
            <person name="Vavrova-Anderson J."/>
            <person name="Brown R."/>
            <person name="Browne H."/>
            <person name="Corton N."/>
            <person name="Hauser H."/>
            <person name="Gamble J."/>
            <person name="Gilderthorp R."/>
            <person name="Marcello L."/>
            <person name="McQuillan J."/>
            <person name="Otto T.D."/>
            <person name="Quail M.A."/>
            <person name="Sanders M.J."/>
            <person name="van Tonder A."/>
            <person name="Ginger M.L."/>
            <person name="Field M.C."/>
            <person name="Barry J.D."/>
            <person name="Hertz-Fowler C."/>
            <person name="Berriman M."/>
        </authorList>
    </citation>
    <scope>NUCLEOTIDE SEQUENCE</scope>
    <source>
        <strain evidence="2">Y486</strain>
    </source>
</reference>
<feature type="region of interest" description="Disordered" evidence="1">
    <location>
        <begin position="77"/>
        <end position="118"/>
    </location>
</feature>
<proteinExistence type="predicted"/>
<accession>G0U5N1</accession>
<dbReference type="EMBL" id="HE573026">
    <property type="protein sequence ID" value="CCC51182.1"/>
    <property type="molecule type" value="Genomic_DNA"/>
</dbReference>
<gene>
    <name evidence="2" type="ORF">TVY486_1002350</name>
</gene>
<protein>
    <submittedName>
        <fullName evidence="2">Uncharacterized protein</fullName>
    </submittedName>
</protein>
<dbReference type="VEuPathDB" id="TriTrypDB:TvY486_1002350"/>
<name>G0U5N1_TRYVY</name>
<feature type="compositionally biased region" description="Acidic residues" evidence="1">
    <location>
        <begin position="78"/>
        <end position="95"/>
    </location>
</feature>
<feature type="region of interest" description="Disordered" evidence="1">
    <location>
        <begin position="223"/>
        <end position="243"/>
    </location>
</feature>
<organism evidence="2">
    <name type="scientific">Trypanosoma vivax (strain Y486)</name>
    <dbReference type="NCBI Taxonomy" id="1055687"/>
    <lineage>
        <taxon>Eukaryota</taxon>
        <taxon>Discoba</taxon>
        <taxon>Euglenozoa</taxon>
        <taxon>Kinetoplastea</taxon>
        <taxon>Metakinetoplastina</taxon>
        <taxon>Trypanosomatida</taxon>
        <taxon>Trypanosomatidae</taxon>
        <taxon>Trypanosoma</taxon>
        <taxon>Duttonella</taxon>
    </lineage>
</organism>
<sequence length="243" mass="26784">MTQIPAPNCPETWIYSGTGSNADESVLHTSVSSLDVAPCFVPPEWGRRYSEQYPTEVGNCMRTPDVYSFSLPNRVTVNEEEEEVGEGMTTEDAEGHDDGVEVGRSSGEDGGHYSSLHMSPGILRHVKTSSRAFLELLLRGKNSNNWSGLLPQQQSCFPAIEWHGGSTTPSNSSEYLASPGEKRQREGGVVVVEGNIDGAAQTKRMRQENCTMSAAYGNIIQGSVRHDKMEKTRKRPREEEFDV</sequence>
<dbReference type="AlphaFoldDB" id="G0U5N1"/>
<evidence type="ECO:0000256" key="1">
    <source>
        <dbReference type="SAM" id="MobiDB-lite"/>
    </source>
</evidence>
<feature type="compositionally biased region" description="Basic and acidic residues" evidence="1">
    <location>
        <begin position="96"/>
        <end position="111"/>
    </location>
</feature>
<evidence type="ECO:0000313" key="2">
    <source>
        <dbReference type="EMBL" id="CCC51182.1"/>
    </source>
</evidence>